<protein>
    <submittedName>
        <fullName evidence="2">Uncharacterized protein</fullName>
    </submittedName>
</protein>
<evidence type="ECO:0000313" key="3">
    <source>
        <dbReference type="Proteomes" id="UP001152888"/>
    </source>
</evidence>
<feature type="region of interest" description="Disordered" evidence="1">
    <location>
        <begin position="36"/>
        <end position="64"/>
    </location>
</feature>
<sequence>MPGGHFSNEEKLDMLTCHILCYKNTKDTAETYLDKFSERRQPNGLGYNTPRRHQPPNPINAANV</sequence>
<organism evidence="2 3">
    <name type="scientific">Acanthoscelides obtectus</name>
    <name type="common">Bean weevil</name>
    <name type="synonym">Bruchus obtectus</name>
    <dbReference type="NCBI Taxonomy" id="200917"/>
    <lineage>
        <taxon>Eukaryota</taxon>
        <taxon>Metazoa</taxon>
        <taxon>Ecdysozoa</taxon>
        <taxon>Arthropoda</taxon>
        <taxon>Hexapoda</taxon>
        <taxon>Insecta</taxon>
        <taxon>Pterygota</taxon>
        <taxon>Neoptera</taxon>
        <taxon>Endopterygota</taxon>
        <taxon>Coleoptera</taxon>
        <taxon>Polyphaga</taxon>
        <taxon>Cucujiformia</taxon>
        <taxon>Chrysomeloidea</taxon>
        <taxon>Chrysomelidae</taxon>
        <taxon>Bruchinae</taxon>
        <taxon>Bruchini</taxon>
        <taxon>Acanthoscelides</taxon>
    </lineage>
</organism>
<evidence type="ECO:0000313" key="2">
    <source>
        <dbReference type="EMBL" id="CAH1965275.1"/>
    </source>
</evidence>
<keyword evidence="3" id="KW-1185">Reference proteome</keyword>
<comment type="caution">
    <text evidence="2">The sequence shown here is derived from an EMBL/GenBank/DDBJ whole genome shotgun (WGS) entry which is preliminary data.</text>
</comment>
<dbReference type="AlphaFoldDB" id="A0A9P0K2V0"/>
<proteinExistence type="predicted"/>
<dbReference type="Proteomes" id="UP001152888">
    <property type="component" value="Unassembled WGS sequence"/>
</dbReference>
<name>A0A9P0K2V0_ACAOB</name>
<evidence type="ECO:0000256" key="1">
    <source>
        <dbReference type="SAM" id="MobiDB-lite"/>
    </source>
</evidence>
<gene>
    <name evidence="2" type="ORF">ACAOBT_LOCUS6246</name>
</gene>
<accession>A0A9P0K2V0</accession>
<reference evidence="2" key="1">
    <citation type="submission" date="2022-03" db="EMBL/GenBank/DDBJ databases">
        <authorList>
            <person name="Sayadi A."/>
        </authorList>
    </citation>
    <scope>NUCLEOTIDE SEQUENCE</scope>
</reference>
<dbReference type="EMBL" id="CAKOFQ010006722">
    <property type="protein sequence ID" value="CAH1965275.1"/>
    <property type="molecule type" value="Genomic_DNA"/>
</dbReference>